<dbReference type="Gene3D" id="1.20.1440.180">
    <property type="entry name" value="KEN domain"/>
    <property type="match status" value="1"/>
</dbReference>
<dbReference type="GO" id="GO:0004674">
    <property type="term" value="F:protein serine/threonine kinase activity"/>
    <property type="evidence" value="ECO:0007669"/>
    <property type="project" value="UniProtKB-KW"/>
</dbReference>
<comment type="cofactor">
    <cofactor evidence="1">
        <name>Mg(2+)</name>
        <dbReference type="ChEBI" id="CHEBI:18420"/>
    </cofactor>
</comment>
<evidence type="ECO:0000313" key="24">
    <source>
        <dbReference type="Proteomes" id="UP000614601"/>
    </source>
</evidence>
<evidence type="ECO:0000256" key="2">
    <source>
        <dbReference type="ARBA" id="ARBA00004115"/>
    </source>
</evidence>
<dbReference type="GO" id="GO:0006397">
    <property type="term" value="P:mRNA processing"/>
    <property type="evidence" value="ECO:0007669"/>
    <property type="project" value="InterPro"/>
</dbReference>
<dbReference type="Proteomes" id="UP000783686">
    <property type="component" value="Unassembled WGS sequence"/>
</dbReference>
<evidence type="ECO:0000256" key="11">
    <source>
        <dbReference type="ARBA" id="ARBA00022801"/>
    </source>
</evidence>
<evidence type="ECO:0000256" key="6">
    <source>
        <dbReference type="ARBA" id="ARBA00022679"/>
    </source>
</evidence>
<comment type="catalytic activity">
    <reaction evidence="18">
        <text>L-seryl-[protein] + ATP = O-phospho-L-seryl-[protein] + ADP + H(+)</text>
        <dbReference type="Rhea" id="RHEA:17989"/>
        <dbReference type="Rhea" id="RHEA-COMP:9863"/>
        <dbReference type="Rhea" id="RHEA-COMP:11604"/>
        <dbReference type="ChEBI" id="CHEBI:15378"/>
        <dbReference type="ChEBI" id="CHEBI:29999"/>
        <dbReference type="ChEBI" id="CHEBI:30616"/>
        <dbReference type="ChEBI" id="CHEBI:83421"/>
        <dbReference type="ChEBI" id="CHEBI:456216"/>
        <dbReference type="EC" id="2.7.11.1"/>
    </reaction>
</comment>
<evidence type="ECO:0000256" key="20">
    <source>
        <dbReference type="SAM" id="Phobius"/>
    </source>
</evidence>
<dbReference type="GO" id="GO:0004521">
    <property type="term" value="F:RNA endonuclease activity"/>
    <property type="evidence" value="ECO:0007669"/>
    <property type="project" value="InterPro"/>
</dbReference>
<dbReference type="PROSITE" id="PS00108">
    <property type="entry name" value="PROTEIN_KINASE_ST"/>
    <property type="match status" value="1"/>
</dbReference>
<dbReference type="PROSITE" id="PS51392">
    <property type="entry name" value="KEN"/>
    <property type="match status" value="1"/>
</dbReference>
<comment type="subcellular location">
    <subcellularLocation>
        <location evidence="2">Endoplasmic reticulum membrane</location>
        <topology evidence="2">Single-pass type I membrane protein</topology>
    </subcellularLocation>
</comment>
<evidence type="ECO:0000256" key="1">
    <source>
        <dbReference type="ARBA" id="ARBA00001946"/>
    </source>
</evidence>
<feature type="domain" description="Protein kinase" evidence="21">
    <location>
        <begin position="236"/>
        <end position="496"/>
    </location>
</feature>
<dbReference type="PROSITE" id="PS50011">
    <property type="entry name" value="PROTEIN_KINASE_DOM"/>
    <property type="match status" value="1"/>
</dbReference>
<comment type="catalytic activity">
    <reaction evidence="17">
        <text>L-threonyl-[protein] + ATP = O-phospho-L-threonyl-[protein] + ADP + H(+)</text>
        <dbReference type="Rhea" id="RHEA:46608"/>
        <dbReference type="Rhea" id="RHEA-COMP:11060"/>
        <dbReference type="Rhea" id="RHEA-COMP:11605"/>
        <dbReference type="ChEBI" id="CHEBI:15378"/>
        <dbReference type="ChEBI" id="CHEBI:30013"/>
        <dbReference type="ChEBI" id="CHEBI:30616"/>
        <dbReference type="ChEBI" id="CHEBI:61977"/>
        <dbReference type="ChEBI" id="CHEBI:456216"/>
        <dbReference type="EC" id="2.7.11.1"/>
    </reaction>
</comment>
<dbReference type="GO" id="GO:0016787">
    <property type="term" value="F:hydrolase activity"/>
    <property type="evidence" value="ECO:0007669"/>
    <property type="project" value="UniProtKB-KW"/>
</dbReference>
<dbReference type="CDD" id="cd10422">
    <property type="entry name" value="RNase_Ire1"/>
    <property type="match status" value="1"/>
</dbReference>
<evidence type="ECO:0000256" key="17">
    <source>
        <dbReference type="ARBA" id="ARBA00047899"/>
    </source>
</evidence>
<dbReference type="Gene3D" id="3.30.200.20">
    <property type="entry name" value="Phosphorylase Kinase, domain 1"/>
    <property type="match status" value="1"/>
</dbReference>
<keyword evidence="15 20" id="KW-0472">Membrane</keyword>
<feature type="domain" description="KEN" evidence="22">
    <location>
        <begin position="499"/>
        <end position="627"/>
    </location>
</feature>
<feature type="compositionally biased region" description="Polar residues" evidence="19">
    <location>
        <begin position="205"/>
        <end position="214"/>
    </location>
</feature>
<dbReference type="Pfam" id="PF06479">
    <property type="entry name" value="Ribonuc_2-5A"/>
    <property type="match status" value="1"/>
</dbReference>
<dbReference type="GO" id="GO:0010468">
    <property type="term" value="P:regulation of gene expression"/>
    <property type="evidence" value="ECO:0007669"/>
    <property type="project" value="UniProtKB-ARBA"/>
</dbReference>
<feature type="region of interest" description="Disordered" evidence="19">
    <location>
        <begin position="202"/>
        <end position="226"/>
    </location>
</feature>
<evidence type="ECO:0000256" key="12">
    <source>
        <dbReference type="ARBA" id="ARBA00022824"/>
    </source>
</evidence>
<evidence type="ECO:0000313" key="23">
    <source>
        <dbReference type="EMBL" id="CAD5211342.1"/>
    </source>
</evidence>
<dbReference type="EMBL" id="CAJFCW020000002">
    <property type="protein sequence ID" value="CAG9093241.1"/>
    <property type="molecule type" value="Genomic_DNA"/>
</dbReference>
<keyword evidence="16" id="KW-0511">Multifunctional enzyme</keyword>
<dbReference type="Pfam" id="PF00069">
    <property type="entry name" value="Pkinase"/>
    <property type="match status" value="1"/>
</dbReference>
<dbReference type="InterPro" id="IPR011009">
    <property type="entry name" value="Kinase-like_dom_sf"/>
</dbReference>
<dbReference type="GO" id="GO:0070059">
    <property type="term" value="P:intrinsic apoptotic signaling pathway in response to endoplasmic reticulum stress"/>
    <property type="evidence" value="ECO:0007669"/>
    <property type="project" value="TreeGrafter"/>
</dbReference>
<keyword evidence="4" id="KW-0723">Serine/threonine-protein kinase</keyword>
<evidence type="ECO:0000256" key="5">
    <source>
        <dbReference type="ARBA" id="ARBA00022553"/>
    </source>
</evidence>
<evidence type="ECO:0000256" key="16">
    <source>
        <dbReference type="ARBA" id="ARBA00023268"/>
    </source>
</evidence>
<feature type="compositionally biased region" description="Acidic residues" evidence="19">
    <location>
        <begin position="711"/>
        <end position="723"/>
    </location>
</feature>
<dbReference type="GO" id="GO:0005524">
    <property type="term" value="F:ATP binding"/>
    <property type="evidence" value="ECO:0007669"/>
    <property type="project" value="UniProtKB-KW"/>
</dbReference>
<reference evidence="23" key="1">
    <citation type="submission" date="2020-09" db="EMBL/GenBank/DDBJ databases">
        <authorList>
            <person name="Kikuchi T."/>
        </authorList>
    </citation>
    <scope>NUCLEOTIDE SEQUENCE</scope>
    <source>
        <strain evidence="23">SH1</strain>
    </source>
</reference>
<evidence type="ECO:0000256" key="4">
    <source>
        <dbReference type="ARBA" id="ARBA00022527"/>
    </source>
</evidence>
<protein>
    <recommendedName>
        <fullName evidence="3">non-specific serine/threonine protein kinase</fullName>
        <ecNumber evidence="3">2.7.11.1</ecNumber>
    </recommendedName>
</protein>
<dbReference type="EC" id="2.7.11.1" evidence="3"/>
<comment type="caution">
    <text evidence="23">The sequence shown here is derived from an EMBL/GenBank/DDBJ whole genome shotgun (WGS) entry which is preliminary data.</text>
</comment>
<organism evidence="23 24">
    <name type="scientific">Bursaphelenchus okinawaensis</name>
    <dbReference type="NCBI Taxonomy" id="465554"/>
    <lineage>
        <taxon>Eukaryota</taxon>
        <taxon>Metazoa</taxon>
        <taxon>Ecdysozoa</taxon>
        <taxon>Nematoda</taxon>
        <taxon>Chromadorea</taxon>
        <taxon>Rhabditida</taxon>
        <taxon>Tylenchina</taxon>
        <taxon>Tylenchomorpha</taxon>
        <taxon>Aphelenchoidea</taxon>
        <taxon>Aphelenchoididae</taxon>
        <taxon>Bursaphelenchus</taxon>
    </lineage>
</organism>
<dbReference type="FunFam" id="1.20.1440.180:FF:000001">
    <property type="entry name" value="Serine/threonine-protein kinase/endoribonuclease IRE1"/>
    <property type="match status" value="1"/>
</dbReference>
<dbReference type="GO" id="GO:0080090">
    <property type="term" value="P:regulation of primary metabolic process"/>
    <property type="evidence" value="ECO:0007669"/>
    <property type="project" value="UniProtKB-ARBA"/>
</dbReference>
<evidence type="ECO:0000256" key="14">
    <source>
        <dbReference type="ARBA" id="ARBA00022989"/>
    </source>
</evidence>
<dbReference type="FunFam" id="3.30.200.20:FF:000077">
    <property type="entry name" value="Putative Serine/threonine-protein kinase/endoribonuclease IRE1"/>
    <property type="match status" value="1"/>
</dbReference>
<dbReference type="GO" id="GO:0051082">
    <property type="term" value="F:unfolded protein binding"/>
    <property type="evidence" value="ECO:0007669"/>
    <property type="project" value="TreeGrafter"/>
</dbReference>
<gene>
    <name evidence="23" type="ORF">BOKJ2_LOCUS3646</name>
</gene>
<dbReference type="Proteomes" id="UP000614601">
    <property type="component" value="Unassembled WGS sequence"/>
</dbReference>
<keyword evidence="14 20" id="KW-1133">Transmembrane helix</keyword>
<dbReference type="EMBL" id="CAJFDH010000002">
    <property type="protein sequence ID" value="CAD5211342.1"/>
    <property type="molecule type" value="Genomic_DNA"/>
</dbReference>
<keyword evidence="13" id="KW-0067">ATP-binding</keyword>
<evidence type="ECO:0000256" key="10">
    <source>
        <dbReference type="ARBA" id="ARBA00022777"/>
    </source>
</evidence>
<dbReference type="PANTHER" id="PTHR13954">
    <property type="entry name" value="IRE1-RELATED"/>
    <property type="match status" value="1"/>
</dbReference>
<evidence type="ECO:0000256" key="3">
    <source>
        <dbReference type="ARBA" id="ARBA00012513"/>
    </source>
</evidence>
<keyword evidence="8" id="KW-0732">Signal</keyword>
<keyword evidence="12" id="KW-0256">Endoplasmic reticulum</keyword>
<accession>A0A811K5T3</accession>
<dbReference type="PANTHER" id="PTHR13954:SF6">
    <property type="entry name" value="NON-SPECIFIC SERINE_THREONINE PROTEIN KINASE"/>
    <property type="match status" value="1"/>
</dbReference>
<dbReference type="SMART" id="SM00580">
    <property type="entry name" value="PUG"/>
    <property type="match status" value="1"/>
</dbReference>
<evidence type="ECO:0000256" key="19">
    <source>
        <dbReference type="SAM" id="MobiDB-lite"/>
    </source>
</evidence>
<feature type="transmembrane region" description="Helical" evidence="20">
    <location>
        <begin position="166"/>
        <end position="187"/>
    </location>
</feature>
<sequence>MGAAGSVGSLVSPEWSEPYLDTEAVSQLQKLFQTLYIGESTGGLYALNSYISQEYDRLTSIRPMLDGPRDDKAIQRADENNVYMNVKWILGHHEIPELLIKSLIAPNSEHNRVPWIPYVKDNQDVKERIGGSGIVAPNYSKYAISHDDTDFDWSHLFQQAWKKNPYVVTLFLGGVILLLLYAAFLYGQQRVTNQILSSRGEIHSGGSSTRNTLSAPGALEDEGSANGPKEIGKLAFDSRKILGMGCAGTTVFKGTFDGREVAVKRVLTSQFKLVERELELLRKSDAHKNVIRYFCSERDDNFHYIALELCECTLSDYVRLKDRRDKYTSHVLDILKQATEGVSHLHSISIVHRDLKPQNILLSTLNVKGHVRVKISDFGLCKQVKLGHASISKVSGLVGTEGWIAPEAINNASPSVTYSVDVFSLGCIFYYVLSEGKHPFGERNDVRHVNIYSGKFNLEHLVQKEDYVAMNAIEKMVEMEPKQRPTSHAVLCHPIFWSNERQLRFFSDVSDRIEKEDETSEIVRCLEMNSYRVVSSNWNAKLSFSVQQDLRNHRSYKGHSVKDLLRAIRNKKNHYQELPIEVRQEYGSIPDEYMRYFTSRFPYLLIHVFKVMALCADESAFVSYYPLESRSFCGRVLQEQLLDEFCIQGSPKRTILHKTVQSSVPAPSIRHPPGFAPATVTVTTTAVADNKARRRRRKKPSMMALASTLDPDMDDAGDAQYDD</sequence>
<dbReference type="Gene3D" id="1.10.510.10">
    <property type="entry name" value="Transferase(Phosphotransferase) domain 1"/>
    <property type="match status" value="1"/>
</dbReference>
<dbReference type="SMART" id="SM00220">
    <property type="entry name" value="S_TKc"/>
    <property type="match status" value="1"/>
</dbReference>
<evidence type="ECO:0000256" key="8">
    <source>
        <dbReference type="ARBA" id="ARBA00022729"/>
    </source>
</evidence>
<dbReference type="OrthoDB" id="63989at2759"/>
<dbReference type="SUPFAM" id="SSF56112">
    <property type="entry name" value="Protein kinase-like (PK-like)"/>
    <property type="match status" value="1"/>
</dbReference>
<dbReference type="GO" id="GO:0036498">
    <property type="term" value="P:IRE1-mediated unfolded protein response"/>
    <property type="evidence" value="ECO:0007669"/>
    <property type="project" value="TreeGrafter"/>
</dbReference>
<dbReference type="InterPro" id="IPR038357">
    <property type="entry name" value="KEN_sf"/>
</dbReference>
<evidence type="ECO:0000256" key="9">
    <source>
        <dbReference type="ARBA" id="ARBA00022741"/>
    </source>
</evidence>
<name>A0A811K5T3_9BILA</name>
<evidence type="ECO:0000259" key="21">
    <source>
        <dbReference type="PROSITE" id="PS50011"/>
    </source>
</evidence>
<evidence type="ECO:0000259" key="22">
    <source>
        <dbReference type="PROSITE" id="PS51392"/>
    </source>
</evidence>
<dbReference type="AlphaFoldDB" id="A0A811K5T3"/>
<evidence type="ECO:0000256" key="13">
    <source>
        <dbReference type="ARBA" id="ARBA00022840"/>
    </source>
</evidence>
<dbReference type="InterPro" id="IPR008271">
    <property type="entry name" value="Ser/Thr_kinase_AS"/>
</dbReference>
<dbReference type="InterPro" id="IPR045133">
    <property type="entry name" value="IRE1/2-like"/>
</dbReference>
<evidence type="ECO:0000256" key="15">
    <source>
        <dbReference type="ARBA" id="ARBA00023136"/>
    </source>
</evidence>
<dbReference type="GO" id="GO:1990604">
    <property type="term" value="C:IRE1-TRAF2-ASK1 complex"/>
    <property type="evidence" value="ECO:0007669"/>
    <property type="project" value="TreeGrafter"/>
</dbReference>
<keyword evidence="9" id="KW-0547">Nucleotide-binding</keyword>
<feature type="region of interest" description="Disordered" evidence="19">
    <location>
        <begin position="688"/>
        <end position="723"/>
    </location>
</feature>
<keyword evidence="5" id="KW-0597">Phosphoprotein</keyword>
<proteinExistence type="predicted"/>
<keyword evidence="6" id="KW-0808">Transferase</keyword>
<dbReference type="InterPro" id="IPR000719">
    <property type="entry name" value="Prot_kinase_dom"/>
</dbReference>
<keyword evidence="10" id="KW-0418">Kinase</keyword>
<keyword evidence="11" id="KW-0378">Hydrolase</keyword>
<keyword evidence="24" id="KW-1185">Reference proteome</keyword>
<dbReference type="InterPro" id="IPR010513">
    <property type="entry name" value="KEN_dom"/>
</dbReference>
<keyword evidence="7 20" id="KW-0812">Transmembrane</keyword>
<evidence type="ECO:0000256" key="7">
    <source>
        <dbReference type="ARBA" id="ARBA00022692"/>
    </source>
</evidence>
<evidence type="ECO:0000256" key="18">
    <source>
        <dbReference type="ARBA" id="ARBA00048679"/>
    </source>
</evidence>